<dbReference type="PATRIC" id="fig|263475.3.peg.4631"/>
<dbReference type="PANTHER" id="PTHR32027">
    <property type="entry name" value="CYTOSINE DEAMINASE"/>
    <property type="match status" value="1"/>
</dbReference>
<dbReference type="Gene3D" id="3.20.20.140">
    <property type="entry name" value="Metal-dependent hydrolases"/>
    <property type="match status" value="1"/>
</dbReference>
<dbReference type="PANTHER" id="PTHR32027:SF9">
    <property type="entry name" value="BLL3847 PROTEIN"/>
    <property type="match status" value="1"/>
</dbReference>
<evidence type="ECO:0000313" key="3">
    <source>
        <dbReference type="Proteomes" id="UP000036867"/>
    </source>
</evidence>
<dbReference type="SUPFAM" id="SSF51338">
    <property type="entry name" value="Composite domain of metallo-dependent hydrolases"/>
    <property type="match status" value="1"/>
</dbReference>
<dbReference type="Proteomes" id="UP000036867">
    <property type="component" value="Unassembled WGS sequence"/>
</dbReference>
<dbReference type="InterPro" id="IPR032466">
    <property type="entry name" value="Metal_Hydrolase"/>
</dbReference>
<dbReference type="Gene3D" id="2.30.40.10">
    <property type="entry name" value="Urease, subunit C, domain 1"/>
    <property type="match status" value="1"/>
</dbReference>
<protein>
    <submittedName>
        <fullName evidence="2">Deaminase</fullName>
    </submittedName>
</protein>
<dbReference type="AlphaFoldDB" id="A0A0M0LFW2"/>
<dbReference type="InterPro" id="IPR013108">
    <property type="entry name" value="Amidohydro_3"/>
</dbReference>
<evidence type="ECO:0000313" key="2">
    <source>
        <dbReference type="EMBL" id="KOO49945.1"/>
    </source>
</evidence>
<evidence type="ECO:0000259" key="1">
    <source>
        <dbReference type="Pfam" id="PF07969"/>
    </source>
</evidence>
<accession>A0A0M0LFW2</accession>
<dbReference type="RefSeq" id="WP_053418123.1">
    <property type="nucleotide sequence ID" value="NZ_LILB01000005.1"/>
</dbReference>
<dbReference type="InterPro" id="IPR011059">
    <property type="entry name" value="Metal-dep_hydrolase_composite"/>
</dbReference>
<dbReference type="SUPFAM" id="SSF51556">
    <property type="entry name" value="Metallo-dependent hydrolases"/>
    <property type="match status" value="1"/>
</dbReference>
<dbReference type="InterPro" id="IPR052349">
    <property type="entry name" value="Metallo-hydrolase_Enzymes"/>
</dbReference>
<dbReference type="Pfam" id="PF07969">
    <property type="entry name" value="Amidohydro_3"/>
    <property type="match status" value="1"/>
</dbReference>
<keyword evidence="3" id="KW-1185">Reference proteome</keyword>
<sequence length="411" mass="45393">MQNLLIKNAKLETGFSYINGHIVNTQTEIFDVLIMNGQVTEIGKDILSSNIEVLDAQESLLMPAFREMHIHVDKTYFGGPWKACKPAMKGIFTRIEEEGELLPAQLPVALQRAENMIQFLLSQGHTHIRSHCNVDPQIGTKHIEITKEAFQKFEGQVTYDIVAFPQHGLLRSGVEPLIREAMKMGATLVGGLDPSVIDRDIDKSLHTTMDIAVEAGTGIDMHIHDPNTLGAFEFYQLAKLTKEANKVGQVTISHAMALGDLEGKELEALTATLADAQIDVTSTVPIGRTTIPIPYLYDNGVRVSLGHDSLTDHWSPFGTGNTVEKLNTFVERFKCIDEYSLNRCWKYASGGITPLNDVGMRVWPQVGDLANIVLLDAECSAHAVARRRPITHVISQGQLIFTNEELVGQEG</sequence>
<dbReference type="NCBIfam" id="NF005312">
    <property type="entry name" value="PRK06846.1"/>
    <property type="match status" value="1"/>
</dbReference>
<dbReference type="OrthoDB" id="9815027at2"/>
<gene>
    <name evidence="2" type="ORF">AMD00_16705</name>
</gene>
<reference evidence="3" key="1">
    <citation type="submission" date="2015-08" db="EMBL/GenBank/DDBJ databases">
        <title>Fjat-10028 dsm 16317.</title>
        <authorList>
            <person name="Liu B."/>
            <person name="Wang J."/>
            <person name="Zhu Y."/>
            <person name="Liu G."/>
            <person name="Chen Q."/>
            <person name="Chen Z."/>
            <person name="Lan J."/>
            <person name="Che J."/>
            <person name="Ge C."/>
            <person name="Shi H."/>
            <person name="Pan Z."/>
            <person name="Liu X."/>
        </authorList>
    </citation>
    <scope>NUCLEOTIDE SEQUENCE [LARGE SCALE GENOMIC DNA]</scope>
    <source>
        <strain evidence="3">DSM 16317</strain>
    </source>
</reference>
<dbReference type="GO" id="GO:0016814">
    <property type="term" value="F:hydrolase activity, acting on carbon-nitrogen (but not peptide) bonds, in cyclic amidines"/>
    <property type="evidence" value="ECO:0007669"/>
    <property type="project" value="TreeGrafter"/>
</dbReference>
<comment type="caution">
    <text evidence="2">The sequence shown here is derived from an EMBL/GenBank/DDBJ whole genome shotgun (WGS) entry which is preliminary data.</text>
</comment>
<proteinExistence type="predicted"/>
<dbReference type="CDD" id="cd01293">
    <property type="entry name" value="Bact_CD"/>
    <property type="match status" value="1"/>
</dbReference>
<dbReference type="GeneID" id="301137733"/>
<feature type="domain" description="Amidohydrolase 3" evidence="1">
    <location>
        <begin position="166"/>
        <end position="401"/>
    </location>
</feature>
<dbReference type="EMBL" id="LILB01000005">
    <property type="protein sequence ID" value="KOO49945.1"/>
    <property type="molecule type" value="Genomic_DNA"/>
</dbReference>
<organism evidence="2 3">
    <name type="scientific">Viridibacillus arvi</name>
    <dbReference type="NCBI Taxonomy" id="263475"/>
    <lineage>
        <taxon>Bacteria</taxon>
        <taxon>Bacillati</taxon>
        <taxon>Bacillota</taxon>
        <taxon>Bacilli</taxon>
        <taxon>Bacillales</taxon>
        <taxon>Caryophanaceae</taxon>
        <taxon>Viridibacillus</taxon>
    </lineage>
</organism>
<dbReference type="STRING" id="263475.AMD00_16705"/>
<name>A0A0M0LFW2_9BACL</name>